<dbReference type="EMBL" id="CM044708">
    <property type="protein sequence ID" value="KAI5648395.1"/>
    <property type="molecule type" value="Genomic_DNA"/>
</dbReference>
<dbReference type="Proteomes" id="UP001060085">
    <property type="component" value="Linkage Group LG08"/>
</dbReference>
<keyword evidence="2" id="KW-1185">Reference proteome</keyword>
<accession>A0ACB9ZLB6</accession>
<proteinExistence type="predicted"/>
<comment type="caution">
    <text evidence="1">The sequence shown here is derived from an EMBL/GenBank/DDBJ whole genome shotgun (WGS) entry which is preliminary data.</text>
</comment>
<evidence type="ECO:0000313" key="1">
    <source>
        <dbReference type="EMBL" id="KAI5648395.1"/>
    </source>
</evidence>
<reference evidence="2" key="1">
    <citation type="journal article" date="2023" name="Nat. Plants">
        <title>Single-cell RNA sequencing provides a high-resolution roadmap for understanding the multicellular compartmentation of specialized metabolism.</title>
        <authorList>
            <person name="Sun S."/>
            <person name="Shen X."/>
            <person name="Li Y."/>
            <person name="Li Y."/>
            <person name="Wang S."/>
            <person name="Li R."/>
            <person name="Zhang H."/>
            <person name="Shen G."/>
            <person name="Guo B."/>
            <person name="Wei J."/>
            <person name="Xu J."/>
            <person name="St-Pierre B."/>
            <person name="Chen S."/>
            <person name="Sun C."/>
        </authorList>
    </citation>
    <scope>NUCLEOTIDE SEQUENCE [LARGE SCALE GENOMIC DNA]</scope>
</reference>
<sequence>MRDIQRDVTNLSNQQREVSTHSSLNVPTPRRNGPFNCSRSTEFHQPPHFDELHACLDTLKKFHDHKLGIESHYMMVMNMEDLNGWTEKEEDATGECVEGEENGEDDEHVDLTL</sequence>
<organism evidence="1 2">
    <name type="scientific">Catharanthus roseus</name>
    <name type="common">Madagascar periwinkle</name>
    <name type="synonym">Vinca rosea</name>
    <dbReference type="NCBI Taxonomy" id="4058"/>
    <lineage>
        <taxon>Eukaryota</taxon>
        <taxon>Viridiplantae</taxon>
        <taxon>Streptophyta</taxon>
        <taxon>Embryophyta</taxon>
        <taxon>Tracheophyta</taxon>
        <taxon>Spermatophyta</taxon>
        <taxon>Magnoliopsida</taxon>
        <taxon>eudicotyledons</taxon>
        <taxon>Gunneridae</taxon>
        <taxon>Pentapetalae</taxon>
        <taxon>asterids</taxon>
        <taxon>lamiids</taxon>
        <taxon>Gentianales</taxon>
        <taxon>Apocynaceae</taxon>
        <taxon>Rauvolfioideae</taxon>
        <taxon>Vinceae</taxon>
        <taxon>Catharanthinae</taxon>
        <taxon>Catharanthus</taxon>
    </lineage>
</organism>
<evidence type="ECO:0000313" key="2">
    <source>
        <dbReference type="Proteomes" id="UP001060085"/>
    </source>
</evidence>
<protein>
    <submittedName>
        <fullName evidence="1">Uncharacterized protein</fullName>
    </submittedName>
</protein>
<gene>
    <name evidence="1" type="ORF">M9H77_34400</name>
</gene>
<name>A0ACB9ZLB6_CATRO</name>